<feature type="signal peptide" evidence="1">
    <location>
        <begin position="1"/>
        <end position="21"/>
    </location>
</feature>
<keyword evidence="1" id="KW-0732">Signal</keyword>
<dbReference type="EMBL" id="UGNV01000001">
    <property type="protein sequence ID" value="STX29542.1"/>
    <property type="molecule type" value="Genomic_DNA"/>
</dbReference>
<reference evidence="2 3" key="1">
    <citation type="submission" date="2018-06" db="EMBL/GenBank/DDBJ databases">
        <authorList>
            <consortium name="Pathogen Informatics"/>
            <person name="Doyle S."/>
        </authorList>
    </citation>
    <scope>NUCLEOTIDE SEQUENCE [LARGE SCALE GENOMIC DNA]</scope>
    <source>
        <strain evidence="2 3">NCTC13315</strain>
    </source>
</reference>
<keyword evidence="3" id="KW-1185">Reference proteome</keyword>
<gene>
    <name evidence="2" type="ORF">NCTC13315_02085</name>
</gene>
<accession>A0A378I3V6</accession>
<dbReference type="AlphaFoldDB" id="A0A378I3V6"/>
<proteinExistence type="predicted"/>
<evidence type="ECO:0000256" key="1">
    <source>
        <dbReference type="SAM" id="SignalP"/>
    </source>
</evidence>
<evidence type="ECO:0000313" key="2">
    <source>
        <dbReference type="EMBL" id="STX29542.1"/>
    </source>
</evidence>
<protein>
    <submittedName>
        <fullName evidence="2">Uncharacterized protein</fullName>
    </submittedName>
</protein>
<dbReference type="Proteomes" id="UP000254968">
    <property type="component" value="Unassembled WGS sequence"/>
</dbReference>
<dbReference type="RefSeq" id="WP_131750071.1">
    <property type="nucleotide sequence ID" value="NZ_CAAAHO010000002.1"/>
</dbReference>
<name>A0A378I3V6_9GAMM</name>
<evidence type="ECO:0000313" key="3">
    <source>
        <dbReference type="Proteomes" id="UP000254968"/>
    </source>
</evidence>
<feature type="chain" id="PRO_5016648255" evidence="1">
    <location>
        <begin position="22"/>
        <end position="100"/>
    </location>
</feature>
<sequence length="100" mass="12254">MKRFFLILLLLPSLGICSATRYHTHSFSDFIQRITTIHRHDNSDAIRGYHRTYNVRVPSYHRYYRPYNRPYNVPRESYDSHYHEHFNGNDYNNSHFHGHR</sequence>
<organism evidence="2 3">
    <name type="scientific">Legionella beliardensis</name>
    <dbReference type="NCBI Taxonomy" id="91822"/>
    <lineage>
        <taxon>Bacteria</taxon>
        <taxon>Pseudomonadati</taxon>
        <taxon>Pseudomonadota</taxon>
        <taxon>Gammaproteobacteria</taxon>
        <taxon>Legionellales</taxon>
        <taxon>Legionellaceae</taxon>
        <taxon>Legionella</taxon>
    </lineage>
</organism>